<name>A0A0A9EJL5_ARUDO</name>
<proteinExistence type="predicted"/>
<reference evidence="2" key="2">
    <citation type="journal article" date="2015" name="Data Brief">
        <title>Shoot transcriptome of the giant reed, Arundo donax.</title>
        <authorList>
            <person name="Barrero R.A."/>
            <person name="Guerrero F.D."/>
            <person name="Moolhuijzen P."/>
            <person name="Goolsby J.A."/>
            <person name="Tidwell J."/>
            <person name="Bellgard S.E."/>
            <person name="Bellgard M.I."/>
        </authorList>
    </citation>
    <scope>NUCLEOTIDE SEQUENCE</scope>
    <source>
        <tissue evidence="2">Shoot tissue taken approximately 20 cm above the soil surface</tissue>
    </source>
</reference>
<accession>A0A0A9EJL5</accession>
<evidence type="ECO:0000256" key="1">
    <source>
        <dbReference type="SAM" id="MobiDB-lite"/>
    </source>
</evidence>
<dbReference type="AlphaFoldDB" id="A0A0A9EJL5"/>
<feature type="region of interest" description="Disordered" evidence="1">
    <location>
        <begin position="28"/>
        <end position="56"/>
    </location>
</feature>
<feature type="compositionally biased region" description="Polar residues" evidence="1">
    <location>
        <begin position="29"/>
        <end position="40"/>
    </location>
</feature>
<dbReference type="EMBL" id="GBRH01197609">
    <property type="protein sequence ID" value="JAE00287.1"/>
    <property type="molecule type" value="Transcribed_RNA"/>
</dbReference>
<protein>
    <submittedName>
        <fullName evidence="2">Uncharacterized protein</fullName>
    </submittedName>
</protein>
<evidence type="ECO:0000313" key="2">
    <source>
        <dbReference type="EMBL" id="JAE00287.1"/>
    </source>
</evidence>
<organism evidence="2">
    <name type="scientific">Arundo donax</name>
    <name type="common">Giant reed</name>
    <name type="synonym">Donax arundinaceus</name>
    <dbReference type="NCBI Taxonomy" id="35708"/>
    <lineage>
        <taxon>Eukaryota</taxon>
        <taxon>Viridiplantae</taxon>
        <taxon>Streptophyta</taxon>
        <taxon>Embryophyta</taxon>
        <taxon>Tracheophyta</taxon>
        <taxon>Spermatophyta</taxon>
        <taxon>Magnoliopsida</taxon>
        <taxon>Liliopsida</taxon>
        <taxon>Poales</taxon>
        <taxon>Poaceae</taxon>
        <taxon>PACMAD clade</taxon>
        <taxon>Arundinoideae</taxon>
        <taxon>Arundineae</taxon>
        <taxon>Arundo</taxon>
    </lineage>
</organism>
<reference evidence="2" key="1">
    <citation type="submission" date="2014-09" db="EMBL/GenBank/DDBJ databases">
        <authorList>
            <person name="Magalhaes I.L.F."/>
            <person name="Oliveira U."/>
            <person name="Santos F.R."/>
            <person name="Vidigal T.H.D.A."/>
            <person name="Brescovit A.D."/>
            <person name="Santos A.J."/>
        </authorList>
    </citation>
    <scope>NUCLEOTIDE SEQUENCE</scope>
    <source>
        <tissue evidence="2">Shoot tissue taken approximately 20 cm above the soil surface</tissue>
    </source>
</reference>
<sequence>MKCLGVSIIDRPIPKRYTKEKHKDLVISVPTQTKDQSLTDTGACKHRSSQDQDRQSGPLVISVPAFSCAAELFEGLTVKLQWVTGSTAQVNLHSYPHGYGPDHVWLSLANKGLLSL</sequence>